<dbReference type="AlphaFoldDB" id="A0A7V0NEG5"/>
<comment type="caution">
    <text evidence="7">The sequence shown here is derived from an EMBL/GenBank/DDBJ whole genome shotgun (WGS) entry which is preliminary data.</text>
</comment>
<evidence type="ECO:0000256" key="6">
    <source>
        <dbReference type="SAM" id="Phobius"/>
    </source>
</evidence>
<evidence type="ECO:0000256" key="1">
    <source>
        <dbReference type="ARBA" id="ARBA00004651"/>
    </source>
</evidence>
<comment type="subcellular location">
    <subcellularLocation>
        <location evidence="1">Cell membrane</location>
        <topology evidence="1">Multi-pass membrane protein</topology>
    </subcellularLocation>
</comment>
<evidence type="ECO:0000256" key="5">
    <source>
        <dbReference type="ARBA" id="ARBA00023136"/>
    </source>
</evidence>
<keyword evidence="3 6" id="KW-0812">Transmembrane</keyword>
<feature type="transmembrane region" description="Helical" evidence="6">
    <location>
        <begin position="12"/>
        <end position="37"/>
    </location>
</feature>
<name>A0A7V0NEG5_DESA2</name>
<dbReference type="Pfam" id="PF12679">
    <property type="entry name" value="ABC2_membrane_2"/>
    <property type="match status" value="1"/>
</dbReference>
<proteinExistence type="predicted"/>
<dbReference type="PANTHER" id="PTHR30294">
    <property type="entry name" value="MEMBRANE COMPONENT OF ABC TRANSPORTER YHHJ-RELATED"/>
    <property type="match status" value="1"/>
</dbReference>
<dbReference type="PANTHER" id="PTHR30294:SF29">
    <property type="entry name" value="MULTIDRUG ABC TRANSPORTER PERMEASE YBHS-RELATED"/>
    <property type="match status" value="1"/>
</dbReference>
<feature type="transmembrane region" description="Helical" evidence="6">
    <location>
        <begin position="67"/>
        <end position="88"/>
    </location>
</feature>
<dbReference type="GO" id="GO:0140359">
    <property type="term" value="F:ABC-type transporter activity"/>
    <property type="evidence" value="ECO:0007669"/>
    <property type="project" value="InterPro"/>
</dbReference>
<evidence type="ECO:0000256" key="4">
    <source>
        <dbReference type="ARBA" id="ARBA00022989"/>
    </source>
</evidence>
<gene>
    <name evidence="7" type="ORF">ENF30_00460</name>
</gene>
<organism evidence="7">
    <name type="scientific">Desulfofervidus auxilii</name>
    <dbReference type="NCBI Taxonomy" id="1621989"/>
    <lineage>
        <taxon>Bacteria</taxon>
        <taxon>Pseudomonadati</taxon>
        <taxon>Thermodesulfobacteriota</taxon>
        <taxon>Candidatus Desulfofervidia</taxon>
        <taxon>Candidatus Desulfofervidales</taxon>
        <taxon>Candidatus Desulfofervidaceae</taxon>
        <taxon>Candidatus Desulfofervidus</taxon>
    </lineage>
</organism>
<dbReference type="EMBL" id="DQWQ01000022">
    <property type="protein sequence ID" value="HDD35252.1"/>
    <property type="molecule type" value="Genomic_DNA"/>
</dbReference>
<feature type="non-terminal residue" evidence="7">
    <location>
        <position position="121"/>
    </location>
</feature>
<evidence type="ECO:0000256" key="2">
    <source>
        <dbReference type="ARBA" id="ARBA00022475"/>
    </source>
</evidence>
<keyword evidence="2" id="KW-1003">Cell membrane</keyword>
<keyword evidence="4 6" id="KW-1133">Transmembrane helix</keyword>
<dbReference type="InterPro" id="IPR051449">
    <property type="entry name" value="ABC-2_transporter_component"/>
</dbReference>
<reference evidence="7" key="1">
    <citation type="journal article" date="2020" name="mSystems">
        <title>Genome- and Community-Level Interaction Insights into Carbon Utilization and Element Cycling Functions of Hydrothermarchaeota in Hydrothermal Sediment.</title>
        <authorList>
            <person name="Zhou Z."/>
            <person name="Liu Y."/>
            <person name="Xu W."/>
            <person name="Pan J."/>
            <person name="Luo Z.H."/>
            <person name="Li M."/>
        </authorList>
    </citation>
    <scope>NUCLEOTIDE SEQUENCE [LARGE SCALE GENOMIC DNA]</scope>
    <source>
        <strain evidence="7">HyVt-113</strain>
    </source>
</reference>
<keyword evidence="5 6" id="KW-0472">Membrane</keyword>
<dbReference type="Proteomes" id="UP000885706">
    <property type="component" value="Unassembled WGS sequence"/>
</dbReference>
<evidence type="ECO:0000313" key="7">
    <source>
        <dbReference type="EMBL" id="HDD35252.1"/>
    </source>
</evidence>
<protein>
    <submittedName>
        <fullName evidence="7">ABC transporter permease</fullName>
    </submittedName>
</protein>
<accession>A0A7V0NEG5</accession>
<evidence type="ECO:0000256" key="3">
    <source>
        <dbReference type="ARBA" id="ARBA00022692"/>
    </source>
</evidence>
<dbReference type="GO" id="GO:0005886">
    <property type="term" value="C:plasma membrane"/>
    <property type="evidence" value="ECO:0007669"/>
    <property type="project" value="UniProtKB-SubCell"/>
</dbReference>
<sequence length="121" mass="13902">MKNIWILLKKELYGYFASPVIYIVTFIFLILSGYFFASNVAYFSLMSLQASQWGGEFNLADWVIEPLFGNMSIVLLLLLPLLTMRLFAEERRQGTLELLLSYPIKDVELVLGKFLGCISVY</sequence>